<organism evidence="8 9">
    <name type="scientific">Niallia circulans</name>
    <name type="common">Bacillus circulans</name>
    <dbReference type="NCBI Taxonomy" id="1397"/>
    <lineage>
        <taxon>Bacteria</taxon>
        <taxon>Bacillati</taxon>
        <taxon>Bacillota</taxon>
        <taxon>Bacilli</taxon>
        <taxon>Bacillales</taxon>
        <taxon>Bacillaceae</taxon>
        <taxon>Niallia</taxon>
    </lineage>
</organism>
<dbReference type="NCBIfam" id="NF005833">
    <property type="entry name" value="PRK07737.1"/>
    <property type="match status" value="1"/>
</dbReference>
<comment type="similarity">
    <text evidence="1 5">Belongs to the FliD family.</text>
</comment>
<keyword evidence="8" id="KW-0282">Flagellum</keyword>
<gene>
    <name evidence="8" type="ORF">CEQ21_15645</name>
</gene>
<comment type="subunit">
    <text evidence="2 5">Homopentamer.</text>
</comment>
<evidence type="ECO:0000313" key="9">
    <source>
        <dbReference type="Proteomes" id="UP000319837"/>
    </source>
</evidence>
<comment type="function">
    <text evidence="5">Required for morphogenesis and for the elongation of the flagellar filament by facilitating polymerization of the flagellin monomers at the tip of growing filament. Forms a capping structure, which prevents flagellin subunits (transported through the central channel of the flagellum) from leaking out without polymerization at the distal end.</text>
</comment>
<accession>A0A553SIW6</accession>
<protein>
    <recommendedName>
        <fullName evidence="5">Flagellar hook-associated protein 2</fullName>
        <shortName evidence="5">HAP2</shortName>
    </recommendedName>
    <alternativeName>
        <fullName evidence="5">Flagellar cap protein</fullName>
    </alternativeName>
</protein>
<keyword evidence="8" id="KW-0966">Cell projection</keyword>
<evidence type="ECO:0000259" key="6">
    <source>
        <dbReference type="Pfam" id="PF02465"/>
    </source>
</evidence>
<name>A0A553SIW6_NIACI</name>
<evidence type="ECO:0000313" key="8">
    <source>
        <dbReference type="EMBL" id="TRZ36931.1"/>
    </source>
</evidence>
<evidence type="ECO:0000256" key="3">
    <source>
        <dbReference type="ARBA" id="ARBA00023054"/>
    </source>
</evidence>
<sequence>MVIRIGGLASGMDIDTLVEQLMTAERVPLDKLNQKKTYTEWQRDDYREMNTLLLSLDTLMSEGVTKQSTFIKKTINSSNSDALSVKNMTSTVDFSGSIQIDKLATAASMRSGTTADGKTGITNYSTTGTLSSYNITGSKITVAAIDSNGAMSSKDITFDPQTDTMDSLISKINQQSGVTAFYDPNSNQISFTAKNTGDVTGGPEISLSTDGTLLDVLKLGTSNTDTTQGVNTEGTNAEFVYNGVATTRSSNTFRINGVELTLKQVTESGKPVTFSSTADVDSIYDSVKSFVDKYNEIIEKISDKMSETKYRDYAPLTTAQKEEMSEDEIEKWDAKAKSGTLKNDQILSSVLTKMRSSLGSIVNTGGAFKRLSDIGISTTNNYLEGGKLEIDEDKLKEAITADPNSVYKLFQNSSAKTSSENGLAQMVRANLKTAMNDIKTKAGSSSSVNNTFTLGKLLNQYSTRITDFEDRLKNIEDRYWSRFTAMETAINNANSQSAYLTSMMSS</sequence>
<proteinExistence type="inferred from homology"/>
<feature type="domain" description="Flagellar hook-associated protein 2 C-terminal" evidence="7">
    <location>
        <begin position="234"/>
        <end position="494"/>
    </location>
</feature>
<reference evidence="9" key="1">
    <citation type="submission" date="2018-10" db="EMBL/GenBank/DDBJ databases">
        <title>FDA dAtabase for Regulatory Grade micrObial Sequences (FDA-ARGOS): Supporting development and validation of Infectious Disease Dx tests.</title>
        <authorList>
            <person name="Minogue T."/>
            <person name="Wolcott M."/>
            <person name="Wasieloski L."/>
            <person name="Aguilar W."/>
            <person name="Moore D."/>
            <person name="Tallon L."/>
            <person name="Sadzewicz L."/>
            <person name="Sengamalay N."/>
            <person name="Ott S."/>
            <person name="Godinez A."/>
            <person name="Nagaraj S."/>
            <person name="Vavikolanu K."/>
            <person name="Vyas G."/>
            <person name="Nadendla S."/>
            <person name="George J."/>
            <person name="Sichtig H."/>
        </authorList>
    </citation>
    <scope>NUCLEOTIDE SEQUENCE [LARGE SCALE GENOMIC DNA]</scope>
    <source>
        <strain evidence="9">FDAARGOS_343</strain>
    </source>
</reference>
<dbReference type="Proteomes" id="UP000319837">
    <property type="component" value="Unassembled WGS sequence"/>
</dbReference>
<evidence type="ECO:0000256" key="4">
    <source>
        <dbReference type="ARBA" id="ARBA00023143"/>
    </source>
</evidence>
<dbReference type="EMBL" id="RIBP01000004">
    <property type="protein sequence ID" value="TRZ36931.1"/>
    <property type="molecule type" value="Genomic_DNA"/>
</dbReference>
<dbReference type="GO" id="GO:0009424">
    <property type="term" value="C:bacterial-type flagellum hook"/>
    <property type="evidence" value="ECO:0007669"/>
    <property type="project" value="UniProtKB-UniRule"/>
</dbReference>
<keyword evidence="4 5" id="KW-0975">Bacterial flagellum</keyword>
<dbReference type="InterPro" id="IPR003481">
    <property type="entry name" value="FliD_N"/>
</dbReference>
<evidence type="ECO:0000256" key="2">
    <source>
        <dbReference type="ARBA" id="ARBA00011255"/>
    </source>
</evidence>
<dbReference type="RefSeq" id="WP_185765328.1">
    <property type="nucleotide sequence ID" value="NZ_RIBP01000004.1"/>
</dbReference>
<dbReference type="GO" id="GO:0071973">
    <property type="term" value="P:bacterial-type flagellum-dependent cell motility"/>
    <property type="evidence" value="ECO:0007669"/>
    <property type="project" value="TreeGrafter"/>
</dbReference>
<evidence type="ECO:0000256" key="5">
    <source>
        <dbReference type="RuleBase" id="RU362066"/>
    </source>
</evidence>
<keyword evidence="5" id="KW-0964">Secreted</keyword>
<dbReference type="GO" id="GO:0007155">
    <property type="term" value="P:cell adhesion"/>
    <property type="evidence" value="ECO:0007669"/>
    <property type="project" value="InterPro"/>
</dbReference>
<keyword evidence="8" id="KW-0969">Cilium</keyword>
<keyword evidence="3" id="KW-0175">Coiled coil</keyword>
<dbReference type="InterPro" id="IPR040026">
    <property type="entry name" value="FliD"/>
</dbReference>
<dbReference type="PANTHER" id="PTHR30288">
    <property type="entry name" value="FLAGELLAR CAP/ASSEMBLY PROTEIN FLID"/>
    <property type="match status" value="1"/>
</dbReference>
<comment type="caution">
    <text evidence="8">The sequence shown here is derived from an EMBL/GenBank/DDBJ whole genome shotgun (WGS) entry which is preliminary data.</text>
</comment>
<comment type="subcellular location">
    <subcellularLocation>
        <location evidence="5">Secreted</location>
    </subcellularLocation>
    <subcellularLocation>
        <location evidence="5">Bacterial flagellum</location>
    </subcellularLocation>
</comment>
<dbReference type="PANTHER" id="PTHR30288:SF0">
    <property type="entry name" value="FLAGELLAR HOOK-ASSOCIATED PROTEIN 2"/>
    <property type="match status" value="1"/>
</dbReference>
<dbReference type="InterPro" id="IPR010809">
    <property type="entry name" value="FliD_C"/>
</dbReference>
<dbReference type="AlphaFoldDB" id="A0A553SIW6"/>
<dbReference type="GO" id="GO:0009421">
    <property type="term" value="C:bacterial-type flagellum filament cap"/>
    <property type="evidence" value="ECO:0007669"/>
    <property type="project" value="InterPro"/>
</dbReference>
<dbReference type="Pfam" id="PF02465">
    <property type="entry name" value="FliD_N"/>
    <property type="match status" value="1"/>
</dbReference>
<feature type="domain" description="Flagellar hook-associated protein 2 N-terminal" evidence="6">
    <location>
        <begin position="10"/>
        <end position="107"/>
    </location>
</feature>
<dbReference type="GO" id="GO:0005576">
    <property type="term" value="C:extracellular region"/>
    <property type="evidence" value="ECO:0007669"/>
    <property type="project" value="UniProtKB-SubCell"/>
</dbReference>
<evidence type="ECO:0000256" key="1">
    <source>
        <dbReference type="ARBA" id="ARBA00009764"/>
    </source>
</evidence>
<dbReference type="Pfam" id="PF07195">
    <property type="entry name" value="FliD_C"/>
    <property type="match status" value="1"/>
</dbReference>
<evidence type="ECO:0000259" key="7">
    <source>
        <dbReference type="Pfam" id="PF07195"/>
    </source>
</evidence>